<dbReference type="GO" id="GO:0003677">
    <property type="term" value="F:DNA binding"/>
    <property type="evidence" value="ECO:0007669"/>
    <property type="project" value="UniProtKB-KW"/>
</dbReference>
<accession>A0A841IJW2</accession>
<feature type="compositionally biased region" description="Basic and acidic residues" evidence="1">
    <location>
        <begin position="23"/>
        <end position="42"/>
    </location>
</feature>
<dbReference type="PANTHER" id="PTHR33164">
    <property type="entry name" value="TRANSCRIPTIONAL REGULATOR, MARR FAMILY"/>
    <property type="match status" value="1"/>
</dbReference>
<keyword evidence="4" id="KW-1185">Reference proteome</keyword>
<evidence type="ECO:0000313" key="4">
    <source>
        <dbReference type="Proteomes" id="UP000536604"/>
    </source>
</evidence>
<evidence type="ECO:0000313" key="3">
    <source>
        <dbReference type="EMBL" id="MBB6118234.1"/>
    </source>
</evidence>
<dbReference type="SMART" id="SM00347">
    <property type="entry name" value="HTH_MARR"/>
    <property type="match status" value="1"/>
</dbReference>
<organism evidence="3 4">
    <name type="scientific">Nocardiopsis algeriensis</name>
    <dbReference type="NCBI Taxonomy" id="1478215"/>
    <lineage>
        <taxon>Bacteria</taxon>
        <taxon>Bacillati</taxon>
        <taxon>Actinomycetota</taxon>
        <taxon>Actinomycetes</taxon>
        <taxon>Streptosporangiales</taxon>
        <taxon>Nocardiopsidaceae</taxon>
        <taxon>Nocardiopsis</taxon>
    </lineage>
</organism>
<dbReference type="GO" id="GO:0006950">
    <property type="term" value="P:response to stress"/>
    <property type="evidence" value="ECO:0007669"/>
    <property type="project" value="TreeGrafter"/>
</dbReference>
<evidence type="ECO:0000259" key="2">
    <source>
        <dbReference type="PROSITE" id="PS50995"/>
    </source>
</evidence>
<dbReference type="Gene3D" id="1.10.10.10">
    <property type="entry name" value="Winged helix-like DNA-binding domain superfamily/Winged helix DNA-binding domain"/>
    <property type="match status" value="1"/>
</dbReference>
<feature type="domain" description="HTH marR-type" evidence="2">
    <location>
        <begin position="38"/>
        <end position="166"/>
    </location>
</feature>
<comment type="caution">
    <text evidence="3">The sequence shown here is derived from an EMBL/GenBank/DDBJ whole genome shotgun (WGS) entry which is preliminary data.</text>
</comment>
<dbReference type="InterPro" id="IPR036390">
    <property type="entry name" value="WH_DNA-bd_sf"/>
</dbReference>
<dbReference type="PANTHER" id="PTHR33164:SF99">
    <property type="entry name" value="MARR FAMILY REGULATORY PROTEIN"/>
    <property type="match status" value="1"/>
</dbReference>
<keyword evidence="3" id="KW-0238">DNA-binding</keyword>
<name>A0A841IJW2_9ACTN</name>
<dbReference type="SUPFAM" id="SSF46785">
    <property type="entry name" value="Winged helix' DNA-binding domain"/>
    <property type="match status" value="1"/>
</dbReference>
<dbReference type="EMBL" id="JACHJO010000001">
    <property type="protein sequence ID" value="MBB6118234.1"/>
    <property type="molecule type" value="Genomic_DNA"/>
</dbReference>
<dbReference type="AlphaFoldDB" id="A0A841IJW2"/>
<dbReference type="InterPro" id="IPR039422">
    <property type="entry name" value="MarR/SlyA-like"/>
</dbReference>
<protein>
    <submittedName>
        <fullName evidence="3">DNA-binding MarR family transcriptional regulator</fullName>
    </submittedName>
</protein>
<evidence type="ECO:0000256" key="1">
    <source>
        <dbReference type="SAM" id="MobiDB-lite"/>
    </source>
</evidence>
<reference evidence="3 4" key="1">
    <citation type="submission" date="2020-08" db="EMBL/GenBank/DDBJ databases">
        <title>Genomic Encyclopedia of Type Strains, Phase III (KMG-III): the genomes of soil and plant-associated and newly described type strains.</title>
        <authorList>
            <person name="Whitman W."/>
        </authorList>
    </citation>
    <scope>NUCLEOTIDE SEQUENCE [LARGE SCALE GENOMIC DNA]</scope>
    <source>
        <strain evidence="3 4">CECT 8712</strain>
    </source>
</reference>
<gene>
    <name evidence="3" type="ORF">FHS13_000162</name>
</gene>
<sequence>MGHGSHADAQMAAGKDAPGTRGPRADDQAGQEEDHPSTRDAGEALLRVAGLLEELITALAAEHGLTAFQARTLRALHDTSSQSALADQLGCSASRVSVVTGELEERGLVRRAASSGDRRMRVTRPTEEGSRVVDAIGEELGARSPLGRLTGGEVAELFRLLTAVESASDR</sequence>
<dbReference type="RefSeq" id="WP_246404268.1">
    <property type="nucleotide sequence ID" value="NZ_JACHJO010000001.1"/>
</dbReference>
<dbReference type="InterPro" id="IPR036388">
    <property type="entry name" value="WH-like_DNA-bd_sf"/>
</dbReference>
<proteinExistence type="predicted"/>
<dbReference type="Proteomes" id="UP000536604">
    <property type="component" value="Unassembled WGS sequence"/>
</dbReference>
<feature type="region of interest" description="Disordered" evidence="1">
    <location>
        <begin position="1"/>
        <end position="42"/>
    </location>
</feature>
<dbReference type="Pfam" id="PF12802">
    <property type="entry name" value="MarR_2"/>
    <property type="match status" value="1"/>
</dbReference>
<dbReference type="PROSITE" id="PS50995">
    <property type="entry name" value="HTH_MARR_2"/>
    <property type="match status" value="1"/>
</dbReference>
<dbReference type="GO" id="GO:0003700">
    <property type="term" value="F:DNA-binding transcription factor activity"/>
    <property type="evidence" value="ECO:0007669"/>
    <property type="project" value="InterPro"/>
</dbReference>
<dbReference type="InterPro" id="IPR000835">
    <property type="entry name" value="HTH_MarR-typ"/>
</dbReference>